<dbReference type="KEGG" id="kqi:F1D05_11505"/>
<proteinExistence type="predicted"/>
<keyword evidence="2" id="KW-0238">DNA-binding</keyword>
<evidence type="ECO:0000256" key="4">
    <source>
        <dbReference type="SAM" id="MobiDB-lite"/>
    </source>
</evidence>
<dbReference type="InterPro" id="IPR036388">
    <property type="entry name" value="WH-like_DNA-bd_sf"/>
</dbReference>
<evidence type="ECO:0000256" key="2">
    <source>
        <dbReference type="ARBA" id="ARBA00023125"/>
    </source>
</evidence>
<dbReference type="CDD" id="cd00090">
    <property type="entry name" value="HTH_ARSR"/>
    <property type="match status" value="1"/>
</dbReference>
<evidence type="ECO:0000256" key="1">
    <source>
        <dbReference type="ARBA" id="ARBA00023015"/>
    </source>
</evidence>
<dbReference type="InterPro" id="IPR011991">
    <property type="entry name" value="ArsR-like_HTH"/>
</dbReference>
<keyword evidence="3" id="KW-0804">Transcription</keyword>
<dbReference type="GO" id="GO:0003677">
    <property type="term" value="F:DNA binding"/>
    <property type="evidence" value="ECO:0007669"/>
    <property type="project" value="UniProtKB-KW"/>
</dbReference>
<dbReference type="SMART" id="SM00418">
    <property type="entry name" value="HTH_ARSR"/>
    <property type="match status" value="1"/>
</dbReference>
<evidence type="ECO:0000259" key="5">
    <source>
        <dbReference type="SMART" id="SM00418"/>
    </source>
</evidence>
<keyword evidence="7" id="KW-1185">Reference proteome</keyword>
<dbReference type="RefSeq" id="WP_185447523.1">
    <property type="nucleotide sequence ID" value="NZ_CP043661.1"/>
</dbReference>
<reference evidence="6 7" key="2">
    <citation type="journal article" date="2020" name="Microbiol. Resour. Announc.">
        <title>Antarctic desert soil bacteria exhibit high novel natural product potential, evaluated through long-read genome sequencing and comparative genomics.</title>
        <authorList>
            <person name="Benaud N."/>
            <person name="Edwards R.J."/>
            <person name="Amos T.G."/>
            <person name="D'Agostino P.M."/>
            <person name="Gutierrez-Chavez C."/>
            <person name="Montgomery K."/>
            <person name="Nicetic I."/>
            <person name="Ferrari B.C."/>
        </authorList>
    </citation>
    <scope>NUCLEOTIDE SEQUENCE [LARGE SCALE GENOMIC DNA]</scope>
    <source>
        <strain evidence="6 7">SPB151</strain>
    </source>
</reference>
<evidence type="ECO:0000313" key="7">
    <source>
        <dbReference type="Proteomes" id="UP000515563"/>
    </source>
</evidence>
<keyword evidence="1" id="KW-0805">Transcription regulation</keyword>
<accession>A0A7G6WWP5</accession>
<dbReference type="Proteomes" id="UP000515563">
    <property type="component" value="Chromosome"/>
</dbReference>
<protein>
    <submittedName>
        <fullName evidence="6">Helix-turn-helix transcriptional regulator</fullName>
    </submittedName>
</protein>
<evidence type="ECO:0000256" key="3">
    <source>
        <dbReference type="ARBA" id="ARBA00023163"/>
    </source>
</evidence>
<dbReference type="PANTHER" id="PTHR43132:SF8">
    <property type="entry name" value="HTH-TYPE TRANSCRIPTIONAL REGULATOR KMTR"/>
    <property type="match status" value="1"/>
</dbReference>
<sequence>MLRIHFTADDYARTTLAAGPDPMWEMLLSLHMLQVDDGPLEYGGWRQRMRRRLPRETVGPLAVLAPPVGYSPDFLTPPSRPGEFDGVVDQLLAVPRQQLQTDLSMLTPRNSAVTWVRQLSEARPESLQRLGHAIRVYHRSALAPYWPSLKSAVQADNRHRMDQLTTGGIAAVLEGIHPQAKWRDNVLEIGAFSDNDLHLNGRGLQLQPSYFCWQKPTKLADYELPPVLVFPIKTASGLLHGERASDHTQARLAALVGKTRATVLGLTVDGTTTTQLAAACNITLATASHQTAVLREAGLIESHRRGKSVVHLATRLGHALLEGTSPGTRDTEVHESRLPHPGPYHGP</sequence>
<dbReference type="SUPFAM" id="SSF46785">
    <property type="entry name" value="Winged helix' DNA-binding domain"/>
    <property type="match status" value="1"/>
</dbReference>
<feature type="compositionally biased region" description="Basic and acidic residues" evidence="4">
    <location>
        <begin position="329"/>
        <end position="338"/>
    </location>
</feature>
<organism evidence="6 7">
    <name type="scientific">Kribbella qitaiheensis</name>
    <dbReference type="NCBI Taxonomy" id="1544730"/>
    <lineage>
        <taxon>Bacteria</taxon>
        <taxon>Bacillati</taxon>
        <taxon>Actinomycetota</taxon>
        <taxon>Actinomycetes</taxon>
        <taxon>Propionibacteriales</taxon>
        <taxon>Kribbellaceae</taxon>
        <taxon>Kribbella</taxon>
    </lineage>
</organism>
<reference evidence="7" key="1">
    <citation type="submission" date="2019-09" db="EMBL/GenBank/DDBJ databases">
        <title>Antimicrobial potential of Antarctic Bacteria.</title>
        <authorList>
            <person name="Benaud N."/>
            <person name="Edwards R.J."/>
            <person name="Ferrari B.C."/>
        </authorList>
    </citation>
    <scope>NUCLEOTIDE SEQUENCE [LARGE SCALE GENOMIC DNA]</scope>
    <source>
        <strain evidence="7">SPB151</strain>
    </source>
</reference>
<name>A0A7G6WWP5_9ACTN</name>
<dbReference type="Gene3D" id="1.10.10.10">
    <property type="entry name" value="Winged helix-like DNA-binding domain superfamily/Winged helix DNA-binding domain"/>
    <property type="match status" value="1"/>
</dbReference>
<evidence type="ECO:0000313" key="6">
    <source>
        <dbReference type="EMBL" id="QNE18410.1"/>
    </source>
</evidence>
<dbReference type="AlphaFoldDB" id="A0A7G6WWP5"/>
<dbReference type="InterPro" id="IPR036390">
    <property type="entry name" value="WH_DNA-bd_sf"/>
</dbReference>
<gene>
    <name evidence="6" type="ORF">F1D05_11505</name>
</gene>
<feature type="region of interest" description="Disordered" evidence="4">
    <location>
        <begin position="320"/>
        <end position="347"/>
    </location>
</feature>
<dbReference type="InterPro" id="IPR051011">
    <property type="entry name" value="Metal_resp_trans_reg"/>
</dbReference>
<feature type="domain" description="HTH arsR-type" evidence="5">
    <location>
        <begin position="250"/>
        <end position="322"/>
    </location>
</feature>
<dbReference type="GO" id="GO:0003700">
    <property type="term" value="F:DNA-binding transcription factor activity"/>
    <property type="evidence" value="ECO:0007669"/>
    <property type="project" value="InterPro"/>
</dbReference>
<dbReference type="PANTHER" id="PTHR43132">
    <property type="entry name" value="ARSENICAL RESISTANCE OPERON REPRESSOR ARSR-RELATED"/>
    <property type="match status" value="1"/>
</dbReference>
<dbReference type="InterPro" id="IPR001845">
    <property type="entry name" value="HTH_ArsR_DNA-bd_dom"/>
</dbReference>
<dbReference type="EMBL" id="CP043661">
    <property type="protein sequence ID" value="QNE18410.1"/>
    <property type="molecule type" value="Genomic_DNA"/>
</dbReference>